<feature type="chain" id="PRO_5045062304" evidence="1">
    <location>
        <begin position="25"/>
        <end position="388"/>
    </location>
</feature>
<dbReference type="EMBL" id="JBHSAY010000009">
    <property type="protein sequence ID" value="MFC4132746.1"/>
    <property type="molecule type" value="Genomic_DNA"/>
</dbReference>
<proteinExistence type="predicted"/>
<feature type="domain" description="M23ase beta-sheet core" evidence="2">
    <location>
        <begin position="171"/>
        <end position="262"/>
    </location>
</feature>
<evidence type="ECO:0000259" key="2">
    <source>
        <dbReference type="Pfam" id="PF01551"/>
    </source>
</evidence>
<keyword evidence="4" id="KW-1185">Reference proteome</keyword>
<dbReference type="Pfam" id="PF01551">
    <property type="entry name" value="Peptidase_M23"/>
    <property type="match status" value="1"/>
</dbReference>
<organism evidence="3 4">
    <name type="scientific">Hamadaea flava</name>
    <dbReference type="NCBI Taxonomy" id="1742688"/>
    <lineage>
        <taxon>Bacteria</taxon>
        <taxon>Bacillati</taxon>
        <taxon>Actinomycetota</taxon>
        <taxon>Actinomycetes</taxon>
        <taxon>Micromonosporales</taxon>
        <taxon>Micromonosporaceae</taxon>
        <taxon>Hamadaea</taxon>
    </lineage>
</organism>
<gene>
    <name evidence="3" type="ORF">ACFOZ4_19230</name>
</gene>
<sequence>MAKAYPLLIAIVLGGVLSGAPAAAAPASASSLSDAVTTVLLGHAPATSAATARSRAQVTVQRREGSGWAFGSAVLTASAQPDAYPLGWLFLAHREAGGWRVELEGDQGFTDLAGGAAVLSTTERQVFTTPSRVEYAGGDFRTGMRLPYAVGQSWSLTGGPHGWGGSEAPWSSVDLSGGDGRVLAPRAGLAYTMCSSGRGWIRVIHDRGYSTDYYHLFNNISANGLSVSEGTFLGNIGTDVSCGGSATGAHVHFALRQNSAYVPIADHNFGKWVIRAGGAVYQGSALHGSAQVGVGGALYNYGALGLTQGVIDANGGGTVNKRSGPGTGYGVVGSVADGATVSIACSASGTSHTGRWGTTSLWNKLTDGTWISDAFIWTGSNGTVNGTC</sequence>
<dbReference type="RefSeq" id="WP_253752692.1">
    <property type="nucleotide sequence ID" value="NZ_JAMZDZ010000001.1"/>
</dbReference>
<reference evidence="4" key="1">
    <citation type="journal article" date="2019" name="Int. J. Syst. Evol. Microbiol.">
        <title>The Global Catalogue of Microorganisms (GCM) 10K type strain sequencing project: providing services to taxonomists for standard genome sequencing and annotation.</title>
        <authorList>
            <consortium name="The Broad Institute Genomics Platform"/>
            <consortium name="The Broad Institute Genome Sequencing Center for Infectious Disease"/>
            <person name="Wu L."/>
            <person name="Ma J."/>
        </authorList>
    </citation>
    <scope>NUCLEOTIDE SEQUENCE [LARGE SCALE GENOMIC DNA]</scope>
    <source>
        <strain evidence="4">CGMCC 4.7289</strain>
    </source>
</reference>
<dbReference type="Gene3D" id="2.70.70.10">
    <property type="entry name" value="Glucose Permease (Domain IIA)"/>
    <property type="match status" value="1"/>
</dbReference>
<dbReference type="InterPro" id="IPR011055">
    <property type="entry name" value="Dup_hybrid_motif"/>
</dbReference>
<evidence type="ECO:0000256" key="1">
    <source>
        <dbReference type="SAM" id="SignalP"/>
    </source>
</evidence>
<name>A0ABV8LP12_9ACTN</name>
<dbReference type="InterPro" id="IPR016047">
    <property type="entry name" value="M23ase_b-sheet_dom"/>
</dbReference>
<dbReference type="SUPFAM" id="SSF51261">
    <property type="entry name" value="Duplicated hybrid motif"/>
    <property type="match status" value="1"/>
</dbReference>
<evidence type="ECO:0000313" key="3">
    <source>
        <dbReference type="EMBL" id="MFC4132746.1"/>
    </source>
</evidence>
<accession>A0ABV8LP12</accession>
<protein>
    <submittedName>
        <fullName evidence="3">Peptidoglycan DD-metalloendopeptidase family protein</fullName>
    </submittedName>
</protein>
<dbReference type="Proteomes" id="UP001595816">
    <property type="component" value="Unassembled WGS sequence"/>
</dbReference>
<keyword evidence="1" id="KW-0732">Signal</keyword>
<evidence type="ECO:0000313" key="4">
    <source>
        <dbReference type="Proteomes" id="UP001595816"/>
    </source>
</evidence>
<feature type="signal peptide" evidence="1">
    <location>
        <begin position="1"/>
        <end position="24"/>
    </location>
</feature>
<comment type="caution">
    <text evidence="3">The sequence shown here is derived from an EMBL/GenBank/DDBJ whole genome shotgun (WGS) entry which is preliminary data.</text>
</comment>